<dbReference type="PANTHER" id="PTHR13261">
    <property type="entry name" value="BRCA2 AND CDKN1A INTERACTING PROTEIN"/>
    <property type="match status" value="1"/>
</dbReference>
<protein>
    <submittedName>
        <fullName evidence="2">Uncharacterized protein</fullName>
    </submittedName>
</protein>
<dbReference type="Gene3D" id="3.40.50.11960">
    <property type="match status" value="1"/>
</dbReference>
<evidence type="ECO:0000256" key="1">
    <source>
        <dbReference type="ARBA" id="ARBA00006781"/>
    </source>
</evidence>
<dbReference type="Pfam" id="PF13862">
    <property type="entry name" value="BCCIP"/>
    <property type="match status" value="1"/>
</dbReference>
<evidence type="ECO:0000313" key="3">
    <source>
        <dbReference type="Proteomes" id="UP000015104"/>
    </source>
</evidence>
<dbReference type="GO" id="GO:0005634">
    <property type="term" value="C:nucleus"/>
    <property type="evidence" value="ECO:0007669"/>
    <property type="project" value="TreeGrafter"/>
</dbReference>
<dbReference type="Proteomes" id="UP000015104">
    <property type="component" value="Unassembled WGS sequence"/>
</dbReference>
<organism evidence="2 3">
    <name type="scientific">Tetranychus urticae</name>
    <name type="common">Two-spotted spider mite</name>
    <dbReference type="NCBI Taxonomy" id="32264"/>
    <lineage>
        <taxon>Eukaryota</taxon>
        <taxon>Metazoa</taxon>
        <taxon>Ecdysozoa</taxon>
        <taxon>Arthropoda</taxon>
        <taxon>Chelicerata</taxon>
        <taxon>Arachnida</taxon>
        <taxon>Acari</taxon>
        <taxon>Acariformes</taxon>
        <taxon>Trombidiformes</taxon>
        <taxon>Prostigmata</taxon>
        <taxon>Eleutherengona</taxon>
        <taxon>Raphignathae</taxon>
        <taxon>Tetranychoidea</taxon>
        <taxon>Tetranychidae</taxon>
        <taxon>Tetranychus</taxon>
    </lineage>
</organism>
<dbReference type="Pfam" id="PF10199">
    <property type="entry name" value="Adaptin_binding"/>
    <property type="match status" value="1"/>
</dbReference>
<reference evidence="3" key="1">
    <citation type="submission" date="2011-08" db="EMBL/GenBank/DDBJ databases">
        <authorList>
            <person name="Rombauts S."/>
        </authorList>
    </citation>
    <scope>NUCLEOTIDE SEQUENCE</scope>
    <source>
        <strain evidence="3">London</strain>
    </source>
</reference>
<sequence length="449" mass="52392">MMNYTVRNFILLVAEKAINDSFFDRTTCMKWCINNEFELIELDAEIDSEDEYENDFVDSDGIKRIMQALSAHTWPMMEMHETPQYKPSPKFENYNDTSTRQRVDSIIEENKEIFESLSENQDLEFEDLFIKFKDLKKKAENLSGEERAEKITITFWRSLGGMTGKVLDKFDSEEDAINSEDEIEANKEINADFEACPILEQDLNGIKIMLTQLFHKDNINLNKLSETLLNQKEIGAIIRQINQEEDDDSDEEDSDEDNVLGLISFINLSDGNHANAEWCGQLMEYFTKYLTGEKKSEIEKIIKGDAKKAWIINERFVNLGWQLAVPSFEQIFKELKASKVDFECYMLICKILYPKRRYKEKKKSKQDKEDVIFLNPEEELLDECADYRYELHVSNQCDSDTIGGDWDEGDQEYLPCRRVLIFCNQSWVKANENLKKHAANPTYSTNSAK</sequence>
<dbReference type="EMBL" id="CAEY01000788">
    <property type="status" value="NOT_ANNOTATED_CDS"/>
    <property type="molecule type" value="Genomic_DNA"/>
</dbReference>
<dbReference type="eggNOG" id="KOG3034">
    <property type="taxonomic scope" value="Eukaryota"/>
</dbReference>
<dbReference type="EnsemblMetazoa" id="tetur02g02560.1">
    <property type="protein sequence ID" value="tetur02g02560.1"/>
    <property type="gene ID" value="tetur02g02560"/>
</dbReference>
<accession>T1JUX7</accession>
<reference evidence="2" key="2">
    <citation type="submission" date="2015-06" db="UniProtKB">
        <authorList>
            <consortium name="EnsemblMetazoa"/>
        </authorList>
    </citation>
    <scope>IDENTIFICATION</scope>
</reference>
<dbReference type="HOGENOM" id="CLU_610202_0_0_1"/>
<dbReference type="PANTHER" id="PTHR13261:SF0">
    <property type="entry name" value="BRCA2 AND CDKN1A-INTERACTING PROTEIN"/>
    <property type="match status" value="1"/>
</dbReference>
<evidence type="ECO:0000313" key="2">
    <source>
        <dbReference type="EnsemblMetazoa" id="tetur02g02560.1"/>
    </source>
</evidence>
<name>T1JUX7_TETUR</name>
<dbReference type="AlphaFoldDB" id="T1JUX7"/>
<dbReference type="STRING" id="32264.T1JUX7"/>
<keyword evidence="3" id="KW-1185">Reference proteome</keyword>
<dbReference type="InterPro" id="IPR025602">
    <property type="entry name" value="BCP1_family"/>
</dbReference>
<proteinExistence type="inferred from homology"/>
<comment type="similarity">
    <text evidence="1">Belongs to the BCP1 family.</text>
</comment>